<evidence type="ECO:0000313" key="3">
    <source>
        <dbReference type="Proteomes" id="UP000625711"/>
    </source>
</evidence>
<accession>A0A834M7C7</accession>
<reference evidence="2" key="1">
    <citation type="submission" date="2020-08" db="EMBL/GenBank/DDBJ databases">
        <title>Genome sequencing and assembly of the red palm weevil Rhynchophorus ferrugineus.</title>
        <authorList>
            <person name="Dias G.B."/>
            <person name="Bergman C.M."/>
            <person name="Manee M."/>
        </authorList>
    </citation>
    <scope>NUCLEOTIDE SEQUENCE</scope>
    <source>
        <strain evidence="2">AA-2017</strain>
        <tissue evidence="2">Whole larva</tissue>
    </source>
</reference>
<dbReference type="Proteomes" id="UP000625711">
    <property type="component" value="Unassembled WGS sequence"/>
</dbReference>
<gene>
    <name evidence="2" type="ORF">GWI33_013928</name>
</gene>
<evidence type="ECO:0000313" key="2">
    <source>
        <dbReference type="EMBL" id="KAF7273358.1"/>
    </source>
</evidence>
<keyword evidence="3" id="KW-1185">Reference proteome</keyword>
<sequence>MRNRNCWWRGYDDESEKGQRAGGRPPSGVVRADGRPIKKARSHYLRRKIRPRPDTKCRKQRPDVPGRPSNLSEFYFNVLNFITKFYNHRRLISHLGASELDTNYRTGVRGGRNFYDPAPVGVLTYGREEEEEVEVVVQAALIVVRNTRFLTFPARLCSRRLVLSVKRI</sequence>
<organism evidence="2 3">
    <name type="scientific">Rhynchophorus ferrugineus</name>
    <name type="common">Red palm weevil</name>
    <name type="synonym">Curculio ferrugineus</name>
    <dbReference type="NCBI Taxonomy" id="354439"/>
    <lineage>
        <taxon>Eukaryota</taxon>
        <taxon>Metazoa</taxon>
        <taxon>Ecdysozoa</taxon>
        <taxon>Arthropoda</taxon>
        <taxon>Hexapoda</taxon>
        <taxon>Insecta</taxon>
        <taxon>Pterygota</taxon>
        <taxon>Neoptera</taxon>
        <taxon>Endopterygota</taxon>
        <taxon>Coleoptera</taxon>
        <taxon>Polyphaga</taxon>
        <taxon>Cucujiformia</taxon>
        <taxon>Curculionidae</taxon>
        <taxon>Dryophthorinae</taxon>
        <taxon>Rhynchophorus</taxon>
    </lineage>
</organism>
<protein>
    <submittedName>
        <fullName evidence="2">Uncharacterized protein</fullName>
    </submittedName>
</protein>
<name>A0A834M7C7_RHYFE</name>
<comment type="caution">
    <text evidence="2">The sequence shown here is derived from an EMBL/GenBank/DDBJ whole genome shotgun (WGS) entry which is preliminary data.</text>
</comment>
<evidence type="ECO:0000256" key="1">
    <source>
        <dbReference type="SAM" id="MobiDB-lite"/>
    </source>
</evidence>
<proteinExistence type="predicted"/>
<feature type="region of interest" description="Disordered" evidence="1">
    <location>
        <begin position="13"/>
        <end position="36"/>
    </location>
</feature>
<dbReference type="EMBL" id="JAACXV010013470">
    <property type="protein sequence ID" value="KAF7273358.1"/>
    <property type="molecule type" value="Genomic_DNA"/>
</dbReference>
<dbReference type="AlphaFoldDB" id="A0A834M7C7"/>